<evidence type="ECO:0000256" key="13">
    <source>
        <dbReference type="ARBA" id="ARBA00024167"/>
    </source>
</evidence>
<dbReference type="GeneTree" id="ENSGT00940000161397"/>
<keyword evidence="9" id="KW-0472">Membrane</keyword>
<keyword evidence="11 14" id="KW-0868">Chloride</keyword>
<dbReference type="SUPFAM" id="SSF47616">
    <property type="entry name" value="GST C-terminal domain-like"/>
    <property type="match status" value="1"/>
</dbReference>
<keyword evidence="6" id="KW-1133">Transmembrane helix</keyword>
<accession>A0A8C4QAX7</accession>
<dbReference type="GO" id="GO:0005737">
    <property type="term" value="C:cytoplasm"/>
    <property type="evidence" value="ECO:0007669"/>
    <property type="project" value="UniProtKB-SubCell"/>
</dbReference>
<evidence type="ECO:0000256" key="14">
    <source>
        <dbReference type="RuleBase" id="RU362009"/>
    </source>
</evidence>
<evidence type="ECO:0000313" key="17">
    <source>
        <dbReference type="Proteomes" id="UP000694388"/>
    </source>
</evidence>
<reference evidence="16" key="1">
    <citation type="submission" date="2025-08" db="UniProtKB">
        <authorList>
            <consortium name="Ensembl"/>
        </authorList>
    </citation>
    <scope>IDENTIFICATION</scope>
</reference>
<keyword evidence="8 14" id="KW-0406">Ion transport</keyword>
<evidence type="ECO:0000256" key="1">
    <source>
        <dbReference type="ARBA" id="ARBA00007655"/>
    </source>
</evidence>
<dbReference type="InterPro" id="IPR036249">
    <property type="entry name" value="Thioredoxin-like_sf"/>
</dbReference>
<dbReference type="InterPro" id="IPR002946">
    <property type="entry name" value="CLIC"/>
</dbReference>
<dbReference type="Pfam" id="PF13410">
    <property type="entry name" value="GST_C_2"/>
    <property type="match status" value="1"/>
</dbReference>
<keyword evidence="3 14" id="KW-0963">Cytoplasm</keyword>
<dbReference type="SFLD" id="SFLDS00019">
    <property type="entry name" value="Glutathione_Transferase_(cytos"/>
    <property type="match status" value="1"/>
</dbReference>
<dbReference type="SUPFAM" id="SSF52833">
    <property type="entry name" value="Thioredoxin-like"/>
    <property type="match status" value="1"/>
</dbReference>
<dbReference type="Gene3D" id="3.40.30.10">
    <property type="entry name" value="Glutaredoxin"/>
    <property type="match status" value="1"/>
</dbReference>
<dbReference type="InterPro" id="IPR036282">
    <property type="entry name" value="Glutathione-S-Trfase_C_sf"/>
</dbReference>
<evidence type="ECO:0000259" key="15">
    <source>
        <dbReference type="PROSITE" id="PS50405"/>
    </source>
</evidence>
<keyword evidence="17" id="KW-1185">Reference proteome</keyword>
<keyword evidence="2 14" id="KW-0813">Transport</keyword>
<evidence type="ECO:0000256" key="9">
    <source>
        <dbReference type="ARBA" id="ARBA00023136"/>
    </source>
</evidence>
<evidence type="ECO:0000256" key="8">
    <source>
        <dbReference type="ARBA" id="ARBA00023065"/>
    </source>
</evidence>
<evidence type="ECO:0000256" key="12">
    <source>
        <dbReference type="ARBA" id="ARBA00023303"/>
    </source>
</evidence>
<dbReference type="GO" id="GO:0005254">
    <property type="term" value="F:chloride channel activity"/>
    <property type="evidence" value="ECO:0007669"/>
    <property type="project" value="UniProtKB-KW"/>
</dbReference>
<keyword evidence="4" id="KW-0812">Transmembrane</keyword>
<protein>
    <recommendedName>
        <fullName evidence="14">Chloride intracellular channel protein</fullName>
    </recommendedName>
</protein>
<evidence type="ECO:0000256" key="2">
    <source>
        <dbReference type="ARBA" id="ARBA00022448"/>
    </source>
</evidence>
<comment type="subcellular location">
    <subcellularLocation>
        <location evidence="14">Membrane</location>
        <topology evidence="14">Single-pass membrane protein</topology>
    </subcellularLocation>
    <subcellularLocation>
        <location evidence="14">Cytoplasm</location>
    </subcellularLocation>
</comment>
<feature type="domain" description="GST C-terminal" evidence="15">
    <location>
        <begin position="95"/>
        <end position="229"/>
    </location>
</feature>
<dbReference type="PANTHER" id="PTHR45476">
    <property type="entry name" value="CHLORIDE INTRACELLULAR CHANNEL PROTEIN 6-RELATED"/>
    <property type="match status" value="1"/>
</dbReference>
<sequence length="235" mass="26680">MTVSSLVKNTNPDTKAGSNGECIGTCPLCQRIFMILWLKKVTFDVTTVDMTRKTKEMKCLAPGAQPPFLKFNGSVITDFMEIEDFLEETFCPPRYPNLRPKNQESFKAGADIFQRFSAYIKNTIPKKHEALETHLLKALLHLEEYLKTPLPSERGPNSRRRFLDGDELTLADCDLLPKLNIVFVVSQSVRNFAIPEVFPNVARYMSEAQKMVEFSRSSPANSELIATYSFQRATI</sequence>
<dbReference type="AlphaFoldDB" id="A0A8C4QAX7"/>
<dbReference type="CDD" id="cd03061">
    <property type="entry name" value="GST_N_CLIC"/>
    <property type="match status" value="1"/>
</dbReference>
<dbReference type="GO" id="GO:0016491">
    <property type="term" value="F:oxidoreductase activity"/>
    <property type="evidence" value="ECO:0007669"/>
    <property type="project" value="UniProtKB-KW"/>
</dbReference>
<dbReference type="GO" id="GO:0034707">
    <property type="term" value="C:chloride channel complex"/>
    <property type="evidence" value="ECO:0007669"/>
    <property type="project" value="UniProtKB-KW"/>
</dbReference>
<dbReference type="PANTHER" id="PTHR45476:SF3">
    <property type="entry name" value="CHLORIDE INTRACELLULAR CHANNEL PROTEIN"/>
    <property type="match status" value="1"/>
</dbReference>
<dbReference type="Gene3D" id="1.20.1050.10">
    <property type="match status" value="1"/>
</dbReference>
<comment type="similarity">
    <text evidence="1 14">Belongs to the chloride channel CLIC family.</text>
</comment>
<keyword evidence="10 14" id="KW-0869">Chloride channel</keyword>
<evidence type="ECO:0000256" key="10">
    <source>
        <dbReference type="ARBA" id="ARBA00023173"/>
    </source>
</evidence>
<name>A0A8C4QAX7_EPTBU</name>
<proteinExistence type="inferred from homology"/>
<organism evidence="16 17">
    <name type="scientific">Eptatretus burgeri</name>
    <name type="common">Inshore hagfish</name>
    <dbReference type="NCBI Taxonomy" id="7764"/>
    <lineage>
        <taxon>Eukaryota</taxon>
        <taxon>Metazoa</taxon>
        <taxon>Chordata</taxon>
        <taxon>Craniata</taxon>
        <taxon>Vertebrata</taxon>
        <taxon>Cyclostomata</taxon>
        <taxon>Myxini</taxon>
        <taxon>Myxiniformes</taxon>
        <taxon>Myxinidae</taxon>
        <taxon>Eptatretinae</taxon>
        <taxon>Eptatretus</taxon>
    </lineage>
</organism>
<evidence type="ECO:0000256" key="3">
    <source>
        <dbReference type="ARBA" id="ARBA00022490"/>
    </source>
</evidence>
<keyword evidence="7" id="KW-0560">Oxidoreductase</keyword>
<dbReference type="PRINTS" id="PR01263">
    <property type="entry name" value="INTCLCHANNEL"/>
</dbReference>
<comment type="domain">
    <text evidence="14">Members of this family may change from a globular, soluble state to a state where the N-terminal domain is inserted into the membrane and functions as chloride channel. A conformation change of the N-terminal domain is thought to expose hydrophobic surfaces that trigger membrane insertion.</text>
</comment>
<dbReference type="InterPro" id="IPR040079">
    <property type="entry name" value="Glutathione_S-Trfase"/>
</dbReference>
<dbReference type="Ensembl" id="ENSEBUT00000012802.1">
    <property type="protein sequence ID" value="ENSEBUP00000012225.1"/>
    <property type="gene ID" value="ENSEBUG00000007791.1"/>
</dbReference>
<comment type="catalytic activity">
    <reaction evidence="13">
        <text>chloride(in) = chloride(out)</text>
        <dbReference type="Rhea" id="RHEA:29823"/>
        <dbReference type="ChEBI" id="CHEBI:17996"/>
    </reaction>
</comment>
<keyword evidence="12 14" id="KW-0407">Ion channel</keyword>
<dbReference type="PROSITE" id="PS50405">
    <property type="entry name" value="GST_CTER"/>
    <property type="match status" value="1"/>
</dbReference>
<evidence type="ECO:0000256" key="6">
    <source>
        <dbReference type="ARBA" id="ARBA00022989"/>
    </source>
</evidence>
<dbReference type="Pfam" id="PF22441">
    <property type="entry name" value="CLIC-like_N"/>
    <property type="match status" value="1"/>
</dbReference>
<dbReference type="InterPro" id="IPR053823">
    <property type="entry name" value="CLIC_N"/>
</dbReference>
<evidence type="ECO:0000256" key="4">
    <source>
        <dbReference type="ARBA" id="ARBA00022692"/>
    </source>
</evidence>
<evidence type="ECO:0000313" key="16">
    <source>
        <dbReference type="Ensembl" id="ENSEBUP00000012225.1"/>
    </source>
</evidence>
<dbReference type="InterPro" id="IPR010987">
    <property type="entry name" value="Glutathione-S-Trfase_C-like"/>
</dbReference>
<keyword evidence="5 14" id="KW-0851">Voltage-gated channel</keyword>
<evidence type="ECO:0000256" key="11">
    <source>
        <dbReference type="ARBA" id="ARBA00023214"/>
    </source>
</evidence>
<evidence type="ECO:0000256" key="5">
    <source>
        <dbReference type="ARBA" id="ARBA00022882"/>
    </source>
</evidence>
<reference evidence="16" key="2">
    <citation type="submission" date="2025-09" db="UniProtKB">
        <authorList>
            <consortium name="Ensembl"/>
        </authorList>
    </citation>
    <scope>IDENTIFICATION</scope>
</reference>
<dbReference type="Proteomes" id="UP000694388">
    <property type="component" value="Unplaced"/>
</dbReference>
<evidence type="ECO:0000256" key="7">
    <source>
        <dbReference type="ARBA" id="ARBA00023002"/>
    </source>
</evidence>